<dbReference type="RefSeq" id="WP_099085940.1">
    <property type="nucleotide sequence ID" value="NZ_CP042274.1"/>
</dbReference>
<gene>
    <name evidence="2" type="ORF">CG010_010610</name>
</gene>
<evidence type="ECO:0008006" key="4">
    <source>
        <dbReference type="Google" id="ProtNLM"/>
    </source>
</evidence>
<keyword evidence="1" id="KW-1133">Transmembrane helix</keyword>
<dbReference type="EMBL" id="CP042274">
    <property type="protein sequence ID" value="QDY94525.1"/>
    <property type="molecule type" value="Genomic_DNA"/>
</dbReference>
<name>A0AAP9J6V7_AGRTU</name>
<accession>A0AAP9J6V7</accession>
<protein>
    <recommendedName>
        <fullName evidence="4">DUF4175 domain-containing protein</fullName>
    </recommendedName>
</protein>
<evidence type="ECO:0000256" key="1">
    <source>
        <dbReference type="SAM" id="Phobius"/>
    </source>
</evidence>
<feature type="transmembrane region" description="Helical" evidence="1">
    <location>
        <begin position="47"/>
        <end position="71"/>
    </location>
</feature>
<proteinExistence type="predicted"/>
<keyword evidence="1" id="KW-0812">Transmembrane</keyword>
<sequence length="138" mass="13971">MIVLMLMAIALLAGLCVLAYTLAGYALPFMLGVEVARWAYASGSGLIGGGLVGLVAGAAAYGLLIVLFMAVRLPILRLAVALVFAAPAAVAGYALVHGITREAVPSEGWRTIFCLIGGGVTGASALMRLVANISAPAR</sequence>
<evidence type="ECO:0000313" key="2">
    <source>
        <dbReference type="EMBL" id="QDY94525.1"/>
    </source>
</evidence>
<feature type="transmembrane region" description="Helical" evidence="1">
    <location>
        <begin position="108"/>
        <end position="131"/>
    </location>
</feature>
<reference evidence="2 3" key="1">
    <citation type="journal article" date="2017" name="Genome Announc.">
        <title>Draft Genome Sequence of Agrobacterium tumefaciens Biovar 1 Strain 186, Isolated from Walnut.</title>
        <authorList>
            <person name="Poret-Peterson A.T."/>
            <person name="Bhatnagar S."/>
            <person name="McClean A.E."/>
            <person name="Kluepfel D.A."/>
        </authorList>
    </citation>
    <scope>NUCLEOTIDE SEQUENCE [LARGE SCALE GENOMIC DNA]</scope>
    <source>
        <strain evidence="2 3">186</strain>
    </source>
</reference>
<feature type="transmembrane region" description="Helical" evidence="1">
    <location>
        <begin position="78"/>
        <end position="96"/>
    </location>
</feature>
<dbReference type="AlphaFoldDB" id="A0AAP9J6V7"/>
<organism evidence="2 3">
    <name type="scientific">Agrobacterium tumefaciens</name>
    <dbReference type="NCBI Taxonomy" id="358"/>
    <lineage>
        <taxon>Bacteria</taxon>
        <taxon>Pseudomonadati</taxon>
        <taxon>Pseudomonadota</taxon>
        <taxon>Alphaproteobacteria</taxon>
        <taxon>Hyphomicrobiales</taxon>
        <taxon>Rhizobiaceae</taxon>
        <taxon>Rhizobium/Agrobacterium group</taxon>
        <taxon>Agrobacterium</taxon>
        <taxon>Agrobacterium tumefaciens complex</taxon>
    </lineage>
</organism>
<keyword evidence="1" id="KW-0472">Membrane</keyword>
<dbReference type="Proteomes" id="UP000222296">
    <property type="component" value="Chromosome Circular"/>
</dbReference>
<evidence type="ECO:0000313" key="3">
    <source>
        <dbReference type="Proteomes" id="UP000222296"/>
    </source>
</evidence>